<proteinExistence type="predicted"/>
<dbReference type="PANTHER" id="PTHR12526:SF630">
    <property type="entry name" value="GLYCOSYLTRANSFERASE"/>
    <property type="match status" value="1"/>
</dbReference>
<dbReference type="CDD" id="cd03801">
    <property type="entry name" value="GT4_PimA-like"/>
    <property type="match status" value="1"/>
</dbReference>
<dbReference type="PANTHER" id="PTHR12526">
    <property type="entry name" value="GLYCOSYLTRANSFERASE"/>
    <property type="match status" value="1"/>
</dbReference>
<dbReference type="GO" id="GO:0016757">
    <property type="term" value="F:glycosyltransferase activity"/>
    <property type="evidence" value="ECO:0007669"/>
    <property type="project" value="InterPro"/>
</dbReference>
<dbReference type="AlphaFoldDB" id="A0AAW4ZBK9"/>
<name>A0AAW4ZBK9_BACT4</name>
<organism evidence="2 3">
    <name type="scientific">Bacteroides thetaiotaomicron</name>
    <dbReference type="NCBI Taxonomy" id="818"/>
    <lineage>
        <taxon>Bacteria</taxon>
        <taxon>Pseudomonadati</taxon>
        <taxon>Bacteroidota</taxon>
        <taxon>Bacteroidia</taxon>
        <taxon>Bacteroidales</taxon>
        <taxon>Bacteroidaceae</taxon>
        <taxon>Bacteroides</taxon>
    </lineage>
</organism>
<evidence type="ECO:0000313" key="3">
    <source>
        <dbReference type="Proteomes" id="UP001200544"/>
    </source>
</evidence>
<accession>A0AAW4ZBK9</accession>
<reference evidence="2" key="1">
    <citation type="submission" date="2021-07" db="EMBL/GenBank/DDBJ databases">
        <title>Comparative genomics of Bacteroides fragilis group isolates reveals species-dependent resistance mechanisms and validates clinical tools for resistance prediction.</title>
        <authorList>
            <person name="Wallace M.J."/>
            <person name="Jean S."/>
            <person name="Wallace M.A."/>
            <person name="Carey-Ann B.D."/>
            <person name="Dantas G."/>
        </authorList>
    </citation>
    <scope>NUCLEOTIDE SEQUENCE</scope>
    <source>
        <strain evidence="2">BJH_160</strain>
    </source>
</reference>
<dbReference type="Pfam" id="PF00534">
    <property type="entry name" value="Glycos_transf_1"/>
    <property type="match status" value="1"/>
</dbReference>
<sequence>MKTLIFPSEFVDNKGGVPQSTLSIVNGLNQYPEFRIVVVCPKGSEMASTSFPANVVVKTTKKSVWIMSKKSVWGTFNTVLDLYRVLRPFLGDDTWIITNQPVTSALLSLMPFKHIKEIYINRGGDFKDKGVATRIITKKLKNNNIDLAVGISRRQTDLLINCGMPKDRVSLIHNGLPMPLCEYSYKELSSDCLRISTIGFISNLKNQIEGVRLIKLLRDQGINASLNMYGDPDGDSEYQTKIAQEIKTLKMESYINYCGFVSGEDLFAETDILISFSRSEGFGRSLVEGMLRKKPVIAWRGAGGPVDITDDGIYGYLVETNEASSYFSVVNSLLKEPSLNKKNVEAAYNFACEHFTTESMVNNYVNLIKFACNV</sequence>
<dbReference type="RefSeq" id="WP_234129084.1">
    <property type="nucleotide sequence ID" value="NZ_JAHYQA010000013.1"/>
</dbReference>
<dbReference type="InterPro" id="IPR001296">
    <property type="entry name" value="Glyco_trans_1"/>
</dbReference>
<evidence type="ECO:0000313" key="2">
    <source>
        <dbReference type="EMBL" id="MCE9239300.1"/>
    </source>
</evidence>
<dbReference type="Proteomes" id="UP001200544">
    <property type="component" value="Unassembled WGS sequence"/>
</dbReference>
<protein>
    <submittedName>
        <fullName evidence="2">Glycosyltransferase family 4 protein</fullName>
    </submittedName>
</protein>
<dbReference type="SUPFAM" id="SSF53756">
    <property type="entry name" value="UDP-Glycosyltransferase/glycogen phosphorylase"/>
    <property type="match status" value="1"/>
</dbReference>
<comment type="caution">
    <text evidence="2">The sequence shown here is derived from an EMBL/GenBank/DDBJ whole genome shotgun (WGS) entry which is preliminary data.</text>
</comment>
<dbReference type="EMBL" id="JAHYQA010000013">
    <property type="protein sequence ID" value="MCE9239300.1"/>
    <property type="molecule type" value="Genomic_DNA"/>
</dbReference>
<gene>
    <name evidence="2" type="ORF">K0H07_19325</name>
</gene>
<evidence type="ECO:0000259" key="1">
    <source>
        <dbReference type="Pfam" id="PF00534"/>
    </source>
</evidence>
<feature type="domain" description="Glycosyl transferase family 1" evidence="1">
    <location>
        <begin position="198"/>
        <end position="349"/>
    </location>
</feature>
<dbReference type="Gene3D" id="3.40.50.2000">
    <property type="entry name" value="Glycogen Phosphorylase B"/>
    <property type="match status" value="2"/>
</dbReference>